<dbReference type="Proteomes" id="UP000095558">
    <property type="component" value="Unassembled WGS sequence"/>
</dbReference>
<evidence type="ECO:0000313" key="8">
    <source>
        <dbReference type="Proteomes" id="UP000095558"/>
    </source>
</evidence>
<dbReference type="GO" id="GO:0016020">
    <property type="term" value="C:membrane"/>
    <property type="evidence" value="ECO:0007669"/>
    <property type="project" value="UniProtKB-SubCell"/>
</dbReference>
<feature type="transmembrane region" description="Helical" evidence="5">
    <location>
        <begin position="137"/>
        <end position="161"/>
    </location>
</feature>
<feature type="transmembrane region" description="Helical" evidence="5">
    <location>
        <begin position="74"/>
        <end position="92"/>
    </location>
</feature>
<feature type="transmembrane region" description="Helical" evidence="5">
    <location>
        <begin position="239"/>
        <end position="257"/>
    </location>
</feature>
<evidence type="ECO:0000256" key="2">
    <source>
        <dbReference type="ARBA" id="ARBA00022692"/>
    </source>
</evidence>
<feature type="domain" description="O-antigen ligase-related" evidence="6">
    <location>
        <begin position="222"/>
        <end position="399"/>
    </location>
</feature>
<dbReference type="InterPro" id="IPR051533">
    <property type="entry name" value="WaaL-like"/>
</dbReference>
<feature type="transmembrane region" description="Helical" evidence="5">
    <location>
        <begin position="452"/>
        <end position="470"/>
    </location>
</feature>
<evidence type="ECO:0000256" key="4">
    <source>
        <dbReference type="ARBA" id="ARBA00023136"/>
    </source>
</evidence>
<feature type="transmembrane region" description="Helical" evidence="5">
    <location>
        <begin position="23"/>
        <end position="41"/>
    </location>
</feature>
<sequence>MIGVLNMNIINNVYKSKLLSDSVYYKIVFMTWALVHTLSFGPRITGYFSPIILLWGLLILFKNLVLERKNIKKSYFCIIFAFLAAYVITIVVNSSLNIFGNTKTLIWSAIMLLVMFINEYSQDNKKVYNDIIKVSSVIVISTFIISVISVAMFCLDISYWVNRADGALIPQGYYAARLWGIYVDPNQGSSIGIVSLICSIIIIIFANKSFKGKIKLFNIINIIIQYIFIILTGSRGGEIAFIFVLLGLIYLLTDYLLKNKIKAIVIRTIVGLLCGLIISVTIVFSFENSRKLLANIPRLTISTQEFISNTTGTDVGSHSGNITVERPDVGGGIDSSNGRLTLWRDGFRLIKYSPIFGFGDRNIVSKAAEFTPGSSLEKQFVHNGFIHMLLSGGIVAVSIMMTLLVLIMINIVKIVFGNKRYNRGYYIYSIMSLLIGSLLITAVFLTEIFYQNSFMATVFWIYMGFVVALANDKKLLEN</sequence>
<feature type="transmembrane region" description="Helical" evidence="5">
    <location>
        <begin position="385"/>
        <end position="412"/>
    </location>
</feature>
<evidence type="ECO:0000256" key="3">
    <source>
        <dbReference type="ARBA" id="ARBA00022989"/>
    </source>
</evidence>
<organism evidence="7 8">
    <name type="scientific">Clostridium disporicum</name>
    <dbReference type="NCBI Taxonomy" id="84024"/>
    <lineage>
        <taxon>Bacteria</taxon>
        <taxon>Bacillati</taxon>
        <taxon>Bacillota</taxon>
        <taxon>Clostridia</taxon>
        <taxon>Eubacteriales</taxon>
        <taxon>Clostridiaceae</taxon>
        <taxon>Clostridium</taxon>
    </lineage>
</organism>
<dbReference type="Pfam" id="PF04932">
    <property type="entry name" value="Wzy_C"/>
    <property type="match status" value="1"/>
</dbReference>
<feature type="transmembrane region" description="Helical" evidence="5">
    <location>
        <begin position="188"/>
        <end position="207"/>
    </location>
</feature>
<keyword evidence="2 5" id="KW-0812">Transmembrane</keyword>
<comment type="subcellular location">
    <subcellularLocation>
        <location evidence="1">Membrane</location>
        <topology evidence="1">Multi-pass membrane protein</topology>
    </subcellularLocation>
</comment>
<gene>
    <name evidence="7" type="ORF">ERS852470_02492</name>
</gene>
<feature type="transmembrane region" description="Helical" evidence="5">
    <location>
        <begin position="47"/>
        <end position="65"/>
    </location>
</feature>
<keyword evidence="4 5" id="KW-0472">Membrane</keyword>
<feature type="transmembrane region" description="Helical" evidence="5">
    <location>
        <begin position="98"/>
        <end position="117"/>
    </location>
</feature>
<accession>A0A174FJE2</accession>
<feature type="transmembrane region" description="Helical" evidence="5">
    <location>
        <begin position="214"/>
        <end position="233"/>
    </location>
</feature>
<evidence type="ECO:0000256" key="1">
    <source>
        <dbReference type="ARBA" id="ARBA00004141"/>
    </source>
</evidence>
<dbReference type="AlphaFoldDB" id="A0A174FJE2"/>
<feature type="transmembrane region" description="Helical" evidence="5">
    <location>
        <begin position="424"/>
        <end position="446"/>
    </location>
</feature>
<keyword evidence="3 5" id="KW-1133">Transmembrane helix</keyword>
<evidence type="ECO:0000259" key="6">
    <source>
        <dbReference type="Pfam" id="PF04932"/>
    </source>
</evidence>
<dbReference type="PANTHER" id="PTHR37422:SF17">
    <property type="entry name" value="O-ANTIGEN LIGASE"/>
    <property type="match status" value="1"/>
</dbReference>
<protein>
    <submittedName>
        <fullName evidence="7">O-antigen polymerase family</fullName>
    </submittedName>
</protein>
<dbReference type="EMBL" id="CYZV01000027">
    <property type="protein sequence ID" value="CUO48936.1"/>
    <property type="molecule type" value="Genomic_DNA"/>
</dbReference>
<reference evidence="7 8" key="1">
    <citation type="submission" date="2015-09" db="EMBL/GenBank/DDBJ databases">
        <authorList>
            <consortium name="Pathogen Informatics"/>
        </authorList>
    </citation>
    <scope>NUCLEOTIDE SEQUENCE [LARGE SCALE GENOMIC DNA]</scope>
    <source>
        <strain evidence="7 8">2789STDY5834855</strain>
    </source>
</reference>
<feature type="transmembrane region" description="Helical" evidence="5">
    <location>
        <begin position="264"/>
        <end position="286"/>
    </location>
</feature>
<evidence type="ECO:0000256" key="5">
    <source>
        <dbReference type="SAM" id="Phobius"/>
    </source>
</evidence>
<name>A0A174FJE2_9CLOT</name>
<evidence type="ECO:0000313" key="7">
    <source>
        <dbReference type="EMBL" id="CUO48936.1"/>
    </source>
</evidence>
<proteinExistence type="predicted"/>
<dbReference type="InterPro" id="IPR007016">
    <property type="entry name" value="O-antigen_ligase-rel_domated"/>
</dbReference>
<dbReference type="PANTHER" id="PTHR37422">
    <property type="entry name" value="TEICHURONIC ACID BIOSYNTHESIS PROTEIN TUAE"/>
    <property type="match status" value="1"/>
</dbReference>
<dbReference type="OrthoDB" id="1903878at2"/>